<comment type="similarity">
    <text evidence="1">Belongs to the thioesterase family.</text>
</comment>
<accession>A0A4R4MXA1</accession>
<dbReference type="AlphaFoldDB" id="A0A4R4MXA1"/>
<proteinExistence type="inferred from homology"/>
<reference evidence="4 5" key="1">
    <citation type="submission" date="2019-02" db="EMBL/GenBank/DDBJ databases">
        <title>Draft genome sequences of novel Actinobacteria.</title>
        <authorList>
            <person name="Sahin N."/>
            <person name="Ay H."/>
            <person name="Saygin H."/>
        </authorList>
    </citation>
    <scope>NUCLEOTIDE SEQUENCE [LARGE SCALE GENOMIC DNA]</scope>
    <source>
        <strain evidence="4 5">KC201</strain>
    </source>
</reference>
<dbReference type="SMART" id="SM00824">
    <property type="entry name" value="PKS_TE"/>
    <property type="match status" value="1"/>
</dbReference>
<dbReference type="GO" id="GO:0008610">
    <property type="term" value="P:lipid biosynthetic process"/>
    <property type="evidence" value="ECO:0007669"/>
    <property type="project" value="TreeGrafter"/>
</dbReference>
<sequence length="248" mass="27289">MNWFHCYQPRPYASLRLFCFPHAGGSASFYRGWHAAAPHSVEVRAVQYPGRGDRRADPFVDDAYHLAERVADAMAPLLDRPVALFGHSMGALIAYEVARTLEARGRGVTHLYASGRHPPHEHRHSDTHAGSDDELIGEIVGLGGVEPELMADPDIRELALPAIRNDYRLDETYRHRPGGVLACPVTALLGDDDPEVTAEQAARWGELTRAGCTVRVLGGDHFYLVPRQDDVIAELPRAVTSAWASLTP</sequence>
<keyword evidence="5" id="KW-1185">Reference proteome</keyword>
<evidence type="ECO:0000313" key="4">
    <source>
        <dbReference type="EMBL" id="TDC00825.1"/>
    </source>
</evidence>
<dbReference type="EMBL" id="SMJZ01000176">
    <property type="protein sequence ID" value="TDC00825.1"/>
    <property type="molecule type" value="Genomic_DNA"/>
</dbReference>
<evidence type="ECO:0000256" key="1">
    <source>
        <dbReference type="ARBA" id="ARBA00007169"/>
    </source>
</evidence>
<dbReference type="SUPFAM" id="SSF53474">
    <property type="entry name" value="alpha/beta-Hydrolases"/>
    <property type="match status" value="1"/>
</dbReference>
<dbReference type="RefSeq" id="WP_132338614.1">
    <property type="nucleotide sequence ID" value="NZ_SMJZ01000176.1"/>
</dbReference>
<dbReference type="InterPro" id="IPR029058">
    <property type="entry name" value="AB_hydrolase_fold"/>
</dbReference>
<organism evidence="4 5">
    <name type="scientific">Nonomuraea longispora</name>
    <dbReference type="NCBI Taxonomy" id="1848320"/>
    <lineage>
        <taxon>Bacteria</taxon>
        <taxon>Bacillati</taxon>
        <taxon>Actinomycetota</taxon>
        <taxon>Actinomycetes</taxon>
        <taxon>Streptosporangiales</taxon>
        <taxon>Streptosporangiaceae</taxon>
        <taxon>Nonomuraea</taxon>
    </lineage>
</organism>
<evidence type="ECO:0000256" key="2">
    <source>
        <dbReference type="ARBA" id="ARBA00022801"/>
    </source>
</evidence>
<dbReference type="Gene3D" id="3.40.50.1820">
    <property type="entry name" value="alpha/beta hydrolase"/>
    <property type="match status" value="1"/>
</dbReference>
<dbReference type="PANTHER" id="PTHR11487:SF0">
    <property type="entry name" value="S-ACYL FATTY ACID SYNTHASE THIOESTERASE, MEDIUM CHAIN"/>
    <property type="match status" value="1"/>
</dbReference>
<evidence type="ECO:0000259" key="3">
    <source>
        <dbReference type="SMART" id="SM00824"/>
    </source>
</evidence>
<dbReference type="GO" id="GO:0016787">
    <property type="term" value="F:hydrolase activity"/>
    <property type="evidence" value="ECO:0007669"/>
    <property type="project" value="UniProtKB-KW"/>
</dbReference>
<dbReference type="InterPro" id="IPR020802">
    <property type="entry name" value="TesA-like"/>
</dbReference>
<dbReference type="Pfam" id="PF00975">
    <property type="entry name" value="Thioesterase"/>
    <property type="match status" value="1"/>
</dbReference>
<dbReference type="PANTHER" id="PTHR11487">
    <property type="entry name" value="THIOESTERASE"/>
    <property type="match status" value="1"/>
</dbReference>
<dbReference type="InterPro" id="IPR001031">
    <property type="entry name" value="Thioesterase"/>
</dbReference>
<gene>
    <name evidence="4" type="ORF">E1267_33575</name>
</gene>
<comment type="caution">
    <text evidence="4">The sequence shown here is derived from an EMBL/GenBank/DDBJ whole genome shotgun (WGS) entry which is preliminary data.</text>
</comment>
<dbReference type="InterPro" id="IPR012223">
    <property type="entry name" value="TEII"/>
</dbReference>
<dbReference type="Proteomes" id="UP000295157">
    <property type="component" value="Unassembled WGS sequence"/>
</dbReference>
<evidence type="ECO:0000313" key="5">
    <source>
        <dbReference type="Proteomes" id="UP000295157"/>
    </source>
</evidence>
<protein>
    <submittedName>
        <fullName evidence="4">Thioesterase</fullName>
    </submittedName>
</protein>
<feature type="domain" description="Thioesterase TesA-like" evidence="3">
    <location>
        <begin position="18"/>
        <end position="240"/>
    </location>
</feature>
<name>A0A4R4MXA1_9ACTN</name>
<keyword evidence="2" id="KW-0378">Hydrolase</keyword>
<dbReference type="OrthoDB" id="8480037at2"/>